<proteinExistence type="predicted"/>
<gene>
    <name evidence="1" type="ORF">NZD89_04595</name>
</gene>
<dbReference type="Pfam" id="PF06240">
    <property type="entry name" value="COXG"/>
    <property type="match status" value="1"/>
</dbReference>
<dbReference type="PANTHER" id="PTHR38588:SF1">
    <property type="entry name" value="BLL0334 PROTEIN"/>
    <property type="match status" value="1"/>
</dbReference>
<dbReference type="InterPro" id="IPR010419">
    <property type="entry name" value="CO_DH_gsu"/>
</dbReference>
<protein>
    <submittedName>
        <fullName evidence="1">Carbon monoxide dehydrogenase subunit G</fullName>
    </submittedName>
</protein>
<dbReference type="EMBL" id="CP104067">
    <property type="protein sequence ID" value="WAH42718.1"/>
    <property type="molecule type" value="Genomic_DNA"/>
</dbReference>
<dbReference type="RefSeq" id="WP_268006593.1">
    <property type="nucleotide sequence ID" value="NZ_BSUT01000001.1"/>
</dbReference>
<keyword evidence="2" id="KW-1185">Reference proteome</keyword>
<dbReference type="Proteomes" id="UP001164761">
    <property type="component" value="Chromosome"/>
</dbReference>
<dbReference type="SUPFAM" id="SSF55961">
    <property type="entry name" value="Bet v1-like"/>
    <property type="match status" value="1"/>
</dbReference>
<reference evidence="1" key="1">
    <citation type="submission" date="2022-08" db="EMBL/GenBank/DDBJ databases">
        <title>Alicyclobacillus fastidiosus DSM 17978, complete genome.</title>
        <authorList>
            <person name="Wang Q."/>
            <person name="Cai R."/>
            <person name="Wang Z."/>
        </authorList>
    </citation>
    <scope>NUCLEOTIDE SEQUENCE</scope>
    <source>
        <strain evidence="1">DSM 17978</strain>
    </source>
</reference>
<dbReference type="CDD" id="cd05018">
    <property type="entry name" value="CoxG"/>
    <property type="match status" value="1"/>
</dbReference>
<accession>A0ABY6ZIH7</accession>
<evidence type="ECO:0000313" key="1">
    <source>
        <dbReference type="EMBL" id="WAH42718.1"/>
    </source>
</evidence>
<name>A0ABY6ZIH7_9BACL</name>
<sequence length="149" mass="15949">MKISGTKTVQLTMDQTYQLLTDPAVLTRAIPGVKQLKEISKHHYEADLEMGVAGIKGRYKGDVRMTNVIEGQSFRLVITGEGPMGFLEADVFISLQVQSPGTLISYDGDATVGGTVAGVGQRVLSGVAKLLIGQFFNGIVKESASVRFS</sequence>
<dbReference type="Gene3D" id="3.30.530.20">
    <property type="match status" value="1"/>
</dbReference>
<dbReference type="PANTHER" id="PTHR38588">
    <property type="entry name" value="BLL0334 PROTEIN"/>
    <property type="match status" value="1"/>
</dbReference>
<organism evidence="1 2">
    <name type="scientific">Alicyclobacillus fastidiosus</name>
    <dbReference type="NCBI Taxonomy" id="392011"/>
    <lineage>
        <taxon>Bacteria</taxon>
        <taxon>Bacillati</taxon>
        <taxon>Bacillota</taxon>
        <taxon>Bacilli</taxon>
        <taxon>Bacillales</taxon>
        <taxon>Alicyclobacillaceae</taxon>
        <taxon>Alicyclobacillus</taxon>
    </lineage>
</organism>
<evidence type="ECO:0000313" key="2">
    <source>
        <dbReference type="Proteomes" id="UP001164761"/>
    </source>
</evidence>
<dbReference type="InterPro" id="IPR023393">
    <property type="entry name" value="START-like_dom_sf"/>
</dbReference>